<reference evidence="2 3" key="1">
    <citation type="submission" date="2016-12" db="EMBL/GenBank/DDBJ databases">
        <title>The genomes of Aspergillus section Nigri reveals drivers in fungal speciation.</title>
        <authorList>
            <consortium name="DOE Joint Genome Institute"/>
            <person name="Vesth T.C."/>
            <person name="Nybo J."/>
            <person name="Theobald S."/>
            <person name="Brandl J."/>
            <person name="Frisvad J.C."/>
            <person name="Nielsen K.F."/>
            <person name="Lyhne E.K."/>
            <person name="Kogle M.E."/>
            <person name="Kuo A."/>
            <person name="Riley R."/>
            <person name="Clum A."/>
            <person name="Nolan M."/>
            <person name="Lipzen A."/>
            <person name="Salamov A."/>
            <person name="Henrissat B."/>
            <person name="Wiebenga A."/>
            <person name="De Vries R.P."/>
            <person name="Grigoriev I.V."/>
            <person name="Mortensen U.H."/>
            <person name="Andersen M.R."/>
            <person name="Baker S.E."/>
        </authorList>
    </citation>
    <scope>NUCLEOTIDE SEQUENCE [LARGE SCALE GENOMIC DNA]</scope>
    <source>
        <strain evidence="2 3">JOP 1030-1</strain>
    </source>
</reference>
<sequence length="347" mass="38449">MKLPGINLSSLSTSLPMFLKYVCDSIVPQMYAQYHMDSTSRTASEQRESIAGSGEAHGTEASANAASSPTSQSATTTVPGSFPRSPDPYPSRSASPAAGISTVTNFNPEEWSAPIDFTPADTTVISFPDDMHTQATATARFITHIYHCHVGDLDWDKVTANLLQWCSIEQKKQRRRQQSHSIPWSSRSPCPKKRKNTPMEQLKKPPESFTTTTTPLHALIKCPPFVQLFTELHPTTFPDLSSTHAADWGRFIRYQPGGSHLFHVTQDIAEIPPLFHAAMNYVEPEYESSFDSGNAGAVAAAATPTARPAPAKNLSQFYAEHYPRRQWKWYLNRRAVWEVTVPGVQIG</sequence>
<feature type="compositionally biased region" description="Low complexity" evidence="1">
    <location>
        <begin position="59"/>
        <end position="77"/>
    </location>
</feature>
<gene>
    <name evidence="2" type="ORF">BP01DRAFT_383794</name>
</gene>
<accession>A0A319ABK4</accession>
<dbReference type="AlphaFoldDB" id="A0A319ABK4"/>
<evidence type="ECO:0000313" key="3">
    <source>
        <dbReference type="Proteomes" id="UP000248349"/>
    </source>
</evidence>
<evidence type="ECO:0000313" key="2">
    <source>
        <dbReference type="EMBL" id="PYH44302.1"/>
    </source>
</evidence>
<keyword evidence="3" id="KW-1185">Reference proteome</keyword>
<proteinExistence type="predicted"/>
<dbReference type="OrthoDB" id="4501131at2759"/>
<feature type="compositionally biased region" description="Polar residues" evidence="1">
    <location>
        <begin position="179"/>
        <end position="188"/>
    </location>
</feature>
<dbReference type="EMBL" id="KZ821238">
    <property type="protein sequence ID" value="PYH44302.1"/>
    <property type="molecule type" value="Genomic_DNA"/>
</dbReference>
<dbReference type="RefSeq" id="XP_025430284.1">
    <property type="nucleotide sequence ID" value="XM_025577446.1"/>
</dbReference>
<evidence type="ECO:0000256" key="1">
    <source>
        <dbReference type="SAM" id="MobiDB-lite"/>
    </source>
</evidence>
<protein>
    <submittedName>
        <fullName evidence="2">Uncharacterized protein</fullName>
    </submittedName>
</protein>
<dbReference type="Proteomes" id="UP000248349">
    <property type="component" value="Unassembled WGS sequence"/>
</dbReference>
<dbReference type="GeneID" id="37078675"/>
<feature type="region of interest" description="Disordered" evidence="1">
    <location>
        <begin position="38"/>
        <end position="102"/>
    </location>
</feature>
<feature type="region of interest" description="Disordered" evidence="1">
    <location>
        <begin position="176"/>
        <end position="210"/>
    </location>
</feature>
<organism evidence="2 3">
    <name type="scientific">Aspergillus saccharolyticus JOP 1030-1</name>
    <dbReference type="NCBI Taxonomy" id="1450539"/>
    <lineage>
        <taxon>Eukaryota</taxon>
        <taxon>Fungi</taxon>
        <taxon>Dikarya</taxon>
        <taxon>Ascomycota</taxon>
        <taxon>Pezizomycotina</taxon>
        <taxon>Eurotiomycetes</taxon>
        <taxon>Eurotiomycetidae</taxon>
        <taxon>Eurotiales</taxon>
        <taxon>Aspergillaceae</taxon>
        <taxon>Aspergillus</taxon>
        <taxon>Aspergillus subgen. Circumdati</taxon>
    </lineage>
</organism>
<name>A0A319ABK4_9EURO</name>